<feature type="domain" description="EamA" evidence="3">
    <location>
        <begin position="25"/>
        <end position="156"/>
    </location>
</feature>
<feature type="transmembrane region" description="Helical" evidence="2">
    <location>
        <begin position="206"/>
        <end position="226"/>
    </location>
</feature>
<keyword evidence="2" id="KW-1133">Transmembrane helix</keyword>
<evidence type="ECO:0000313" key="5">
    <source>
        <dbReference type="Proteomes" id="UP000050502"/>
    </source>
</evidence>
<dbReference type="Pfam" id="PF00892">
    <property type="entry name" value="EamA"/>
    <property type="match status" value="2"/>
</dbReference>
<reference evidence="4 5" key="1">
    <citation type="submission" date="2015-07" db="EMBL/GenBank/DDBJ databases">
        <title>Whole genome sequence of Ardenticatena maritima DSM 23922.</title>
        <authorList>
            <person name="Hemp J."/>
            <person name="Ward L.M."/>
            <person name="Pace L.A."/>
            <person name="Fischer W.W."/>
        </authorList>
    </citation>
    <scope>NUCLEOTIDE SEQUENCE [LARGE SCALE GENOMIC DNA]</scope>
    <source>
        <strain evidence="4 5">110S</strain>
    </source>
</reference>
<feature type="domain" description="EamA" evidence="3">
    <location>
        <begin position="175"/>
        <end position="311"/>
    </location>
</feature>
<feature type="transmembrane region" description="Helical" evidence="2">
    <location>
        <begin position="87"/>
        <end position="106"/>
    </location>
</feature>
<name>A0A0P6XTD6_9CHLR</name>
<evidence type="ECO:0000256" key="2">
    <source>
        <dbReference type="SAM" id="Phobius"/>
    </source>
</evidence>
<dbReference type="EMBL" id="LGKN01000005">
    <property type="protein sequence ID" value="KPL87707.1"/>
    <property type="molecule type" value="Genomic_DNA"/>
</dbReference>
<keyword evidence="2" id="KW-0472">Membrane</keyword>
<dbReference type="InterPro" id="IPR000620">
    <property type="entry name" value="EamA_dom"/>
</dbReference>
<feature type="transmembrane region" description="Helical" evidence="2">
    <location>
        <begin position="275"/>
        <end position="291"/>
    </location>
</feature>
<feature type="transmembrane region" description="Helical" evidence="2">
    <location>
        <begin position="174"/>
        <end position="194"/>
    </location>
</feature>
<comment type="similarity">
    <text evidence="1">Belongs to the EamA transporter family.</text>
</comment>
<keyword evidence="2" id="KW-0812">Transmembrane</keyword>
<proteinExistence type="inferred from homology"/>
<evidence type="ECO:0000259" key="3">
    <source>
        <dbReference type="Pfam" id="PF00892"/>
    </source>
</evidence>
<evidence type="ECO:0000256" key="1">
    <source>
        <dbReference type="ARBA" id="ARBA00007362"/>
    </source>
</evidence>
<comment type="caution">
    <text evidence="4">The sequence shown here is derived from an EMBL/GenBank/DDBJ whole genome shotgun (WGS) entry which is preliminary data.</text>
</comment>
<accession>A0A0P6XTD6</accession>
<evidence type="ECO:0000313" key="4">
    <source>
        <dbReference type="EMBL" id="KPL87707.1"/>
    </source>
</evidence>
<organism evidence="4 5">
    <name type="scientific">Ardenticatena maritima</name>
    <dbReference type="NCBI Taxonomy" id="872965"/>
    <lineage>
        <taxon>Bacteria</taxon>
        <taxon>Bacillati</taxon>
        <taxon>Chloroflexota</taxon>
        <taxon>Ardenticatenia</taxon>
        <taxon>Ardenticatenales</taxon>
        <taxon>Ardenticatenaceae</taxon>
        <taxon>Ardenticatena</taxon>
    </lineage>
</organism>
<feature type="transmembrane region" description="Helical" evidence="2">
    <location>
        <begin position="55"/>
        <end position="75"/>
    </location>
</feature>
<protein>
    <recommendedName>
        <fullName evidence="3">EamA domain-containing protein</fullName>
    </recommendedName>
</protein>
<feature type="transmembrane region" description="Helical" evidence="2">
    <location>
        <begin position="144"/>
        <end position="162"/>
    </location>
</feature>
<dbReference type="PANTHER" id="PTHR22911">
    <property type="entry name" value="ACYL-MALONYL CONDENSING ENZYME-RELATED"/>
    <property type="match status" value="1"/>
</dbReference>
<feature type="transmembrane region" description="Helical" evidence="2">
    <location>
        <begin position="297"/>
        <end position="315"/>
    </location>
</feature>
<dbReference type="SUPFAM" id="SSF103481">
    <property type="entry name" value="Multidrug resistance efflux transporter EmrE"/>
    <property type="match status" value="2"/>
</dbReference>
<dbReference type="InterPro" id="IPR037185">
    <property type="entry name" value="EmrE-like"/>
</dbReference>
<feature type="transmembrane region" description="Helical" evidence="2">
    <location>
        <begin position="112"/>
        <end position="132"/>
    </location>
</feature>
<gene>
    <name evidence="4" type="ORF">SE16_08900</name>
</gene>
<dbReference type="PANTHER" id="PTHR22911:SF79">
    <property type="entry name" value="MOBA-LIKE NTP TRANSFERASE DOMAIN-CONTAINING PROTEIN"/>
    <property type="match status" value="1"/>
</dbReference>
<dbReference type="Proteomes" id="UP000050502">
    <property type="component" value="Unassembled WGS sequence"/>
</dbReference>
<dbReference type="GO" id="GO:0016020">
    <property type="term" value="C:membrane"/>
    <property type="evidence" value="ECO:0007669"/>
    <property type="project" value="InterPro"/>
</dbReference>
<dbReference type="AlphaFoldDB" id="A0A0P6XTD6"/>
<feature type="transmembrane region" description="Helical" evidence="2">
    <location>
        <begin position="241"/>
        <end position="263"/>
    </location>
</feature>
<sequence>MVACMHEQTTPTSDTVGLPTRALLVWMLAALVSHTSWGAYPVLARYLQTVSGLPSMSLLVVSMTCSLVLMLAWRAVRRRPLPRPSRFLAVIALVVAARSITNLLAARYTLAIYVQLITLMTPFVVAMLNRLAFDEPTPPATGRAMVLATLGALLMLSGSIEQQGVIKPLTPSDWLGLGLAAFSTVALALYMLIVRRSVAYNLSGEQVFLAQIVTVLAISTPASLLLREEWGRWLQLTPTDWLVFGAFAGLVIFGANVLQIAALRRIGATTVSSMLPWRMVVVLVLAALLLGERLTSIWQLIGAVLVTSTLMWYLWKQR</sequence>
<feature type="transmembrane region" description="Helical" evidence="2">
    <location>
        <begin position="23"/>
        <end position="43"/>
    </location>
</feature>